<comment type="caution">
    <text evidence="2">The sequence shown here is derived from an EMBL/GenBank/DDBJ whole genome shotgun (WGS) entry which is preliminary data.</text>
</comment>
<name>A0AAW0S0H6_9HYPO</name>
<reference evidence="2 3" key="1">
    <citation type="submission" date="2020-02" db="EMBL/GenBank/DDBJ databases">
        <title>Comparative genomics of the hypocrealean fungal genus Beauvera.</title>
        <authorList>
            <person name="Showalter D.N."/>
            <person name="Bushley K.E."/>
            <person name="Rehner S.A."/>
        </authorList>
    </citation>
    <scope>NUCLEOTIDE SEQUENCE [LARGE SCALE GENOMIC DNA]</scope>
    <source>
        <strain evidence="2 3">ARSEF4384</strain>
    </source>
</reference>
<evidence type="ECO:0000313" key="3">
    <source>
        <dbReference type="Proteomes" id="UP001397290"/>
    </source>
</evidence>
<evidence type="ECO:0000256" key="1">
    <source>
        <dbReference type="SAM" id="MobiDB-lite"/>
    </source>
</evidence>
<evidence type="ECO:0000313" key="2">
    <source>
        <dbReference type="EMBL" id="KAK8147765.1"/>
    </source>
</evidence>
<feature type="compositionally biased region" description="Polar residues" evidence="1">
    <location>
        <begin position="13"/>
        <end position="31"/>
    </location>
</feature>
<gene>
    <name evidence="2" type="ORF">G3M48_001035</name>
</gene>
<keyword evidence="3" id="KW-1185">Reference proteome</keyword>
<proteinExistence type="predicted"/>
<accession>A0AAW0S0H6</accession>
<feature type="region of interest" description="Disordered" evidence="1">
    <location>
        <begin position="1"/>
        <end position="48"/>
    </location>
</feature>
<protein>
    <submittedName>
        <fullName evidence="2">Uncharacterized protein</fullName>
    </submittedName>
</protein>
<sequence length="161" mass="16915">MAGVAHQLRNLPPRTSSSGAPASTTCPPSITNHHHHHVGPGTDGVDAMGHRNHRALVKLVPQNPLHSGVHLLVEAVVVSSSSTPPRAIDSYAAARGTATPSSCPRQAHGHYFHSQPSLRDRHGAALPGCCRSTCWPAGSVLKRSVPININVSCGTVTSRFL</sequence>
<dbReference type="AlphaFoldDB" id="A0AAW0S0H6"/>
<dbReference type="EMBL" id="JAAHCF010000127">
    <property type="protein sequence ID" value="KAK8147765.1"/>
    <property type="molecule type" value="Genomic_DNA"/>
</dbReference>
<organism evidence="2 3">
    <name type="scientific">Beauveria asiatica</name>
    <dbReference type="NCBI Taxonomy" id="1069075"/>
    <lineage>
        <taxon>Eukaryota</taxon>
        <taxon>Fungi</taxon>
        <taxon>Dikarya</taxon>
        <taxon>Ascomycota</taxon>
        <taxon>Pezizomycotina</taxon>
        <taxon>Sordariomycetes</taxon>
        <taxon>Hypocreomycetidae</taxon>
        <taxon>Hypocreales</taxon>
        <taxon>Cordycipitaceae</taxon>
        <taxon>Beauveria</taxon>
    </lineage>
</organism>
<dbReference type="Proteomes" id="UP001397290">
    <property type="component" value="Unassembled WGS sequence"/>
</dbReference>